<gene>
    <name evidence="4" type="ORF">HDF17_000340</name>
</gene>
<dbReference type="GO" id="GO:0004854">
    <property type="term" value="F:xanthine dehydrogenase activity"/>
    <property type="evidence" value="ECO:0007669"/>
    <property type="project" value="UniProtKB-EC"/>
</dbReference>
<comment type="caution">
    <text evidence="4">The sequence shown here is derived from an EMBL/GenBank/DDBJ whole genome shotgun (WGS) entry which is preliminary data.</text>
</comment>
<keyword evidence="2 4" id="KW-0560">Oxidoreductase</keyword>
<evidence type="ECO:0000256" key="1">
    <source>
        <dbReference type="ARBA" id="ARBA00022505"/>
    </source>
</evidence>
<dbReference type="PANTHER" id="PTHR11908">
    <property type="entry name" value="XANTHINE DEHYDROGENASE"/>
    <property type="match status" value="1"/>
</dbReference>
<evidence type="ECO:0000313" key="4">
    <source>
        <dbReference type="EMBL" id="NYF78053.1"/>
    </source>
</evidence>
<keyword evidence="5" id="KW-1185">Reference proteome</keyword>
<dbReference type="Pfam" id="PF02738">
    <property type="entry name" value="MoCoBD_1"/>
    <property type="match status" value="1"/>
</dbReference>
<dbReference type="InterPro" id="IPR000674">
    <property type="entry name" value="Ald_Oxase/Xan_DH_a/b"/>
</dbReference>
<dbReference type="Gene3D" id="3.30.365.10">
    <property type="entry name" value="Aldehyde oxidase/xanthine dehydrogenase, molybdopterin binding domain"/>
    <property type="match status" value="4"/>
</dbReference>
<proteinExistence type="predicted"/>
<dbReference type="AlphaFoldDB" id="A0A7Y9PDR3"/>
<name>A0A7Y9PDR3_9BACT</name>
<protein>
    <submittedName>
        <fullName evidence="4">Xanthine dehydrogenase YagR molybdenum-binding subunit</fullName>
        <ecNumber evidence="4">1.17.1.4</ecNumber>
    </submittedName>
</protein>
<evidence type="ECO:0000259" key="3">
    <source>
        <dbReference type="SMART" id="SM01008"/>
    </source>
</evidence>
<dbReference type="SMART" id="SM01008">
    <property type="entry name" value="Ald_Xan_dh_C"/>
    <property type="match status" value="1"/>
</dbReference>
<dbReference type="EMBL" id="JACCCW010000001">
    <property type="protein sequence ID" value="NYF78053.1"/>
    <property type="molecule type" value="Genomic_DNA"/>
</dbReference>
<dbReference type="SUPFAM" id="SSF54665">
    <property type="entry name" value="CO dehydrogenase molybdoprotein N-domain-like"/>
    <property type="match status" value="1"/>
</dbReference>
<dbReference type="RefSeq" id="WP_179487153.1">
    <property type="nucleotide sequence ID" value="NZ_JACCCW010000001.1"/>
</dbReference>
<dbReference type="Pfam" id="PF20256">
    <property type="entry name" value="MoCoBD_2"/>
    <property type="match status" value="1"/>
</dbReference>
<reference evidence="4 5" key="1">
    <citation type="submission" date="2020-07" db="EMBL/GenBank/DDBJ databases">
        <title>Genomic Encyclopedia of Type Strains, Phase IV (KMG-V): Genome sequencing to study the core and pangenomes of soil and plant-associated prokaryotes.</title>
        <authorList>
            <person name="Whitman W."/>
        </authorList>
    </citation>
    <scope>NUCLEOTIDE SEQUENCE [LARGE SCALE GENOMIC DNA]</scope>
    <source>
        <strain evidence="4 5">X4EP2</strain>
    </source>
</reference>
<keyword evidence="1" id="KW-0500">Molybdenum</keyword>
<accession>A0A7Y9PDR3</accession>
<dbReference type="SUPFAM" id="SSF56003">
    <property type="entry name" value="Molybdenum cofactor-binding domain"/>
    <property type="match status" value="1"/>
</dbReference>
<sequence>MKSAFLEFIRSSEGFAREVAEQVPAPSAIIGSSLSRVDGPLKTTGTALYASDYNFPRMVYAEPVRSTIANGTIRSLDASVAEKMPGVLLVLHHGNIAPLFRVAKGGGEASESRPPFEDETISYWGQYVAVVIAETFQQAQAAAAAVRVTYDTAKPNVSTKLDDAIPAMGATCGPKVESRRGDAEAAFTAAAVQVDETYVTPVETHNPMEMHATVAVWDGQNFKLYESSQGVMNHLTVMAEILGVPKENVQVISRFIGSGFGGKLFPWPHSALAAAAARQLNRPVKLTLTRPMMFSNVGHRPRTQQRMRLGATAEGKLVSLQQDYRNHTSPTDDIEESCGEATPFLYSVANLQITSALVRRNVGTPTPMRGPGAVPGLFALESAMDELAIKLKQDPVALRLAHDTLIDEENKKPFSSRHLKECLETGATKFGWSRRTPEVGSMRKGDLILGWGVAAASWGAWRGGNEASVSLKRDGTVRVSSGTQDIGTGTYTVMAQIVADKTGVPVEKIEVVMGDSSLPPGAMSGGSTGTASIIPSLVDAVKSAVKVLLATAVQAKGSPYLHQNPATLTMTTGRIHAKDQSPESGVPFQDVLRMANLAAANGNGKSGGLGSDTKANDYSTHSFGAQFVEVEWDPGIAKLRVSRVVTVIDGGRIINKKTATNQIAGAVVMGVGMGLMEQTTYDPRNGHAVNDNFADYLVPTSADSPEIDVTFLDIPDPMMGEYGARGIGEIGLAGVAPAITAAVYHATGVRVRELPVRIEDLLTSRVTS</sequence>
<dbReference type="InterPro" id="IPR016208">
    <property type="entry name" value="Ald_Oxase/xanthine_DH-like"/>
</dbReference>
<dbReference type="GO" id="GO:0005506">
    <property type="term" value="F:iron ion binding"/>
    <property type="evidence" value="ECO:0007669"/>
    <property type="project" value="InterPro"/>
</dbReference>
<dbReference type="InterPro" id="IPR037165">
    <property type="entry name" value="AldOxase/xan_DH_Mopterin-bd_sf"/>
</dbReference>
<dbReference type="InterPro" id="IPR046867">
    <property type="entry name" value="AldOxase/xan_DH_MoCoBD2"/>
</dbReference>
<dbReference type="InterPro" id="IPR008274">
    <property type="entry name" value="AldOxase/xan_DH_MoCoBD1"/>
</dbReference>
<feature type="domain" description="Aldehyde oxidase/xanthine dehydrogenase a/b hammerhead" evidence="3">
    <location>
        <begin position="44"/>
        <end position="154"/>
    </location>
</feature>
<dbReference type="PANTHER" id="PTHR11908:SF132">
    <property type="entry name" value="ALDEHYDE OXIDASE 1-RELATED"/>
    <property type="match status" value="1"/>
</dbReference>
<evidence type="ECO:0000256" key="2">
    <source>
        <dbReference type="ARBA" id="ARBA00023002"/>
    </source>
</evidence>
<dbReference type="EC" id="1.17.1.4" evidence="4"/>
<dbReference type="Pfam" id="PF01315">
    <property type="entry name" value="Ald_Xan_dh_C"/>
    <property type="match status" value="1"/>
</dbReference>
<organism evidence="4 5">
    <name type="scientific">Granulicella arctica</name>
    <dbReference type="NCBI Taxonomy" id="940613"/>
    <lineage>
        <taxon>Bacteria</taxon>
        <taxon>Pseudomonadati</taxon>
        <taxon>Acidobacteriota</taxon>
        <taxon>Terriglobia</taxon>
        <taxon>Terriglobales</taxon>
        <taxon>Acidobacteriaceae</taxon>
        <taxon>Granulicella</taxon>
    </lineage>
</organism>
<dbReference type="Proteomes" id="UP000589520">
    <property type="component" value="Unassembled WGS sequence"/>
</dbReference>
<evidence type="ECO:0000313" key="5">
    <source>
        <dbReference type="Proteomes" id="UP000589520"/>
    </source>
</evidence>
<dbReference type="Gene3D" id="3.90.1170.50">
    <property type="entry name" value="Aldehyde oxidase/xanthine dehydrogenase, a/b hammerhead"/>
    <property type="match status" value="1"/>
</dbReference>
<dbReference type="InterPro" id="IPR036856">
    <property type="entry name" value="Ald_Oxase/Xan_DH_a/b_sf"/>
</dbReference>